<dbReference type="EMBL" id="CAXIEN010000276">
    <property type="protein sequence ID" value="CAL1291148.1"/>
    <property type="molecule type" value="Genomic_DNA"/>
</dbReference>
<name>A0AAV2B4I7_9ARAC</name>
<dbReference type="AlphaFoldDB" id="A0AAV2B4I7"/>
<organism evidence="1 2">
    <name type="scientific">Larinioides sclopetarius</name>
    <dbReference type="NCBI Taxonomy" id="280406"/>
    <lineage>
        <taxon>Eukaryota</taxon>
        <taxon>Metazoa</taxon>
        <taxon>Ecdysozoa</taxon>
        <taxon>Arthropoda</taxon>
        <taxon>Chelicerata</taxon>
        <taxon>Arachnida</taxon>
        <taxon>Araneae</taxon>
        <taxon>Araneomorphae</taxon>
        <taxon>Entelegynae</taxon>
        <taxon>Araneoidea</taxon>
        <taxon>Araneidae</taxon>
        <taxon>Larinioides</taxon>
    </lineage>
</organism>
<keyword evidence="2" id="KW-1185">Reference proteome</keyword>
<sequence>MSAGIFVVKKDFFSMKTSLFAVLLISLVSENHSTILAAKGYIASTTPVRNFLVSSGIGYLVRDSAAALYDVSSYRFVSDQGTKVRKAIMKNYTLVEVGSDGSFKERKGENLIPGRVESDERRTYSERLFGVLNKMDKNTCISKLLCEIGANPVSFGYIGFKINTYIKSVPPVTWNSATFPYIEAFQAGSTGGITVCRHYSGCAYDLNRIVYFLWSLIQPIHV</sequence>
<evidence type="ECO:0000313" key="1">
    <source>
        <dbReference type="EMBL" id="CAL1291148.1"/>
    </source>
</evidence>
<gene>
    <name evidence="1" type="ORF">LARSCL_LOCUS16917</name>
</gene>
<comment type="caution">
    <text evidence="1">The sequence shown here is derived from an EMBL/GenBank/DDBJ whole genome shotgun (WGS) entry which is preliminary data.</text>
</comment>
<evidence type="ECO:0000313" key="2">
    <source>
        <dbReference type="Proteomes" id="UP001497382"/>
    </source>
</evidence>
<proteinExistence type="predicted"/>
<protein>
    <submittedName>
        <fullName evidence="1">Uncharacterized protein</fullName>
    </submittedName>
</protein>
<reference evidence="1 2" key="1">
    <citation type="submission" date="2024-04" db="EMBL/GenBank/DDBJ databases">
        <authorList>
            <person name="Rising A."/>
            <person name="Reimegard J."/>
            <person name="Sonavane S."/>
            <person name="Akerstrom W."/>
            <person name="Nylinder S."/>
            <person name="Hedman E."/>
            <person name="Kallberg Y."/>
        </authorList>
    </citation>
    <scope>NUCLEOTIDE SEQUENCE [LARGE SCALE GENOMIC DNA]</scope>
</reference>
<accession>A0AAV2B4I7</accession>
<dbReference type="Proteomes" id="UP001497382">
    <property type="component" value="Unassembled WGS sequence"/>
</dbReference>